<evidence type="ECO:0000313" key="1">
    <source>
        <dbReference type="EMBL" id="SFD68640.1"/>
    </source>
</evidence>
<dbReference type="Proteomes" id="UP000325289">
    <property type="component" value="Unassembled WGS sequence"/>
</dbReference>
<organism evidence="1 2">
    <name type="scientific">Roseivivax sediminis</name>
    <dbReference type="NCBI Taxonomy" id="936889"/>
    <lineage>
        <taxon>Bacteria</taxon>
        <taxon>Pseudomonadati</taxon>
        <taxon>Pseudomonadota</taxon>
        <taxon>Alphaproteobacteria</taxon>
        <taxon>Rhodobacterales</taxon>
        <taxon>Roseobacteraceae</taxon>
        <taxon>Roseivivax</taxon>
    </lineage>
</organism>
<gene>
    <name evidence="1" type="ORF">SAMN04515678_102284</name>
</gene>
<proteinExistence type="predicted"/>
<accession>A0A1I1UL05</accession>
<reference evidence="1 2" key="1">
    <citation type="submission" date="2016-10" db="EMBL/GenBank/DDBJ databases">
        <authorList>
            <person name="Varghese N."/>
            <person name="Submissions S."/>
        </authorList>
    </citation>
    <scope>NUCLEOTIDE SEQUENCE [LARGE SCALE GENOMIC DNA]</scope>
    <source>
        <strain evidence="2">YIM D21,KCTC 23444,ACCC 10710</strain>
    </source>
</reference>
<protein>
    <recommendedName>
        <fullName evidence="3">Sulfotransferase family protein</fullName>
    </recommendedName>
</protein>
<evidence type="ECO:0000313" key="2">
    <source>
        <dbReference type="Proteomes" id="UP000325289"/>
    </source>
</evidence>
<dbReference type="Gene3D" id="3.40.50.300">
    <property type="entry name" value="P-loop containing nucleotide triphosphate hydrolases"/>
    <property type="match status" value="1"/>
</dbReference>
<dbReference type="RefSeq" id="WP_149754676.1">
    <property type="nucleotide sequence ID" value="NZ_FOMS01000002.1"/>
</dbReference>
<dbReference type="AlphaFoldDB" id="A0A1I1UL05"/>
<name>A0A1I1UL05_9RHOB</name>
<dbReference type="InterPro" id="IPR027417">
    <property type="entry name" value="P-loop_NTPase"/>
</dbReference>
<dbReference type="EMBL" id="FOMS01000002">
    <property type="protein sequence ID" value="SFD68640.1"/>
    <property type="molecule type" value="Genomic_DNA"/>
</dbReference>
<evidence type="ECO:0008006" key="3">
    <source>
        <dbReference type="Google" id="ProtNLM"/>
    </source>
</evidence>
<dbReference type="OrthoDB" id="7251180at2"/>
<keyword evidence="2" id="KW-1185">Reference proteome</keyword>
<sequence length="292" mass="32015">MRREIFTPIGETAPIFYLHIPKTSGSAQNTAISAIWQDSAIIHAESWFNAIRDRVAPPMRADAVSGHIAYASWRFTGLSDLYPAATVLRDPWTRLVSHINWMDRFNLGIDAGTQARLAPSHTRIVTALESTDFDDRDSLAALVAKLTEAGDDGLFDNLQVRMVTPQDAPKGRPVGEADLDRARAALRDFAIVGLSDDQVAFRHALEAHARRRGAAAASEGKVNTARSQRLSAGNAVAREVLTPWWQHDAQLVASVRKLPNRARRDRGLARMRRILAPIGGAGLSRHAPTQPS</sequence>